<dbReference type="Proteomes" id="UP001281614">
    <property type="component" value="Unassembled WGS sequence"/>
</dbReference>
<protein>
    <submittedName>
        <fullName evidence="2">Uncharacterized protein</fullName>
    </submittedName>
</protein>
<feature type="region of interest" description="Disordered" evidence="1">
    <location>
        <begin position="1"/>
        <end position="51"/>
    </location>
</feature>
<evidence type="ECO:0000313" key="3">
    <source>
        <dbReference type="Proteomes" id="UP001281614"/>
    </source>
</evidence>
<gene>
    <name evidence="2" type="ORF">CKAH01_12801</name>
</gene>
<feature type="compositionally biased region" description="Polar residues" evidence="1">
    <location>
        <begin position="1"/>
        <end position="16"/>
    </location>
</feature>
<evidence type="ECO:0000256" key="1">
    <source>
        <dbReference type="SAM" id="MobiDB-lite"/>
    </source>
</evidence>
<dbReference type="AlphaFoldDB" id="A0AAD9YSB1"/>
<feature type="region of interest" description="Disordered" evidence="1">
    <location>
        <begin position="182"/>
        <end position="206"/>
    </location>
</feature>
<feature type="compositionally biased region" description="Polar residues" evidence="1">
    <location>
        <begin position="292"/>
        <end position="302"/>
    </location>
</feature>
<accession>A0AAD9YSB1</accession>
<feature type="region of interest" description="Disordered" evidence="1">
    <location>
        <begin position="223"/>
        <end position="264"/>
    </location>
</feature>
<proteinExistence type="predicted"/>
<feature type="compositionally biased region" description="Basic and acidic residues" evidence="1">
    <location>
        <begin position="247"/>
        <end position="261"/>
    </location>
</feature>
<name>A0AAD9YSB1_COLKA</name>
<feature type="region of interest" description="Disordered" evidence="1">
    <location>
        <begin position="288"/>
        <end position="407"/>
    </location>
</feature>
<sequence length="407" mass="45449">MSLYNNAPNEAASSQPMDIDPELREDSPASETKTSMTVRSSSPSEQVAIRPARAFVNIQPKPAANDDNVDPVQEDERLRLPPVYVDTNEAQWPRRLAAVEPPYHSFPPRLTTDPRNYCTCGKVKERSRIAPEYNNVRYGLESVGYAWSISGDPFQRKDLLDYATLLPVPLQSRAEYYKSRGMEEPRDDGDQYRQPPAPVRQDQSYYQASPAAMYSDFSRSQGVRSYLGGSDGQVNHDRGYDQPTYPNHDRSHQVPNYRREGSGQANYGQSLLQATAAAAYNYQNRHDRRQEGSNYGEDSNGQVPHYRGYDHTYPAAGYPDNNNRSPEAPSYGGGSSGQENQDQGYHQAAPAAAYPNFYHRQEVPNHGEGSSGQNSVARGQGSSSAAYLPTQGVQPRQPNADLQRWDQ</sequence>
<comment type="caution">
    <text evidence="2">The sequence shown here is derived from an EMBL/GenBank/DDBJ whole genome shotgun (WGS) entry which is preliminary data.</text>
</comment>
<keyword evidence="3" id="KW-1185">Reference proteome</keyword>
<feature type="compositionally biased region" description="Polar residues" evidence="1">
    <location>
        <begin position="371"/>
        <end position="397"/>
    </location>
</feature>
<reference evidence="2" key="1">
    <citation type="submission" date="2023-02" db="EMBL/GenBank/DDBJ databases">
        <title>Colletotrichum kahawae CIFC_Que2 genome sequencing and assembly.</title>
        <authorList>
            <person name="Baroncelli R."/>
        </authorList>
    </citation>
    <scope>NUCLEOTIDE SEQUENCE</scope>
    <source>
        <strain evidence="2">CIFC_Que2</strain>
    </source>
</reference>
<evidence type="ECO:0000313" key="2">
    <source>
        <dbReference type="EMBL" id="KAK2775291.1"/>
    </source>
</evidence>
<dbReference type="EMBL" id="VYYT01000037">
    <property type="protein sequence ID" value="KAK2775291.1"/>
    <property type="molecule type" value="Genomic_DNA"/>
</dbReference>
<feature type="compositionally biased region" description="Polar residues" evidence="1">
    <location>
        <begin position="29"/>
        <end position="45"/>
    </location>
</feature>
<feature type="compositionally biased region" description="Basic and acidic residues" evidence="1">
    <location>
        <begin position="182"/>
        <end position="191"/>
    </location>
</feature>
<organism evidence="2 3">
    <name type="scientific">Colletotrichum kahawae</name>
    <name type="common">Coffee berry disease fungus</name>
    <dbReference type="NCBI Taxonomy" id="34407"/>
    <lineage>
        <taxon>Eukaryota</taxon>
        <taxon>Fungi</taxon>
        <taxon>Dikarya</taxon>
        <taxon>Ascomycota</taxon>
        <taxon>Pezizomycotina</taxon>
        <taxon>Sordariomycetes</taxon>
        <taxon>Hypocreomycetidae</taxon>
        <taxon>Glomerellales</taxon>
        <taxon>Glomerellaceae</taxon>
        <taxon>Colletotrichum</taxon>
        <taxon>Colletotrichum gloeosporioides species complex</taxon>
    </lineage>
</organism>